<dbReference type="SUPFAM" id="SSF56235">
    <property type="entry name" value="N-terminal nucleophile aminohydrolases (Ntn hydrolases)"/>
    <property type="match status" value="1"/>
</dbReference>
<accession>A0A816JY49</accession>
<dbReference type="GO" id="GO:0005839">
    <property type="term" value="C:proteasome core complex"/>
    <property type="evidence" value="ECO:0007669"/>
    <property type="project" value="InterPro"/>
</dbReference>
<dbReference type="Proteomes" id="UP001295469">
    <property type="component" value="Chromosome C02"/>
</dbReference>
<dbReference type="InterPro" id="IPR029055">
    <property type="entry name" value="Ntn_hydrolases_N"/>
</dbReference>
<evidence type="ECO:0000313" key="1">
    <source>
        <dbReference type="EMBL" id="CAF1913266.1"/>
    </source>
</evidence>
<organism evidence="1">
    <name type="scientific">Brassica napus</name>
    <name type="common">Rape</name>
    <dbReference type="NCBI Taxonomy" id="3708"/>
    <lineage>
        <taxon>Eukaryota</taxon>
        <taxon>Viridiplantae</taxon>
        <taxon>Streptophyta</taxon>
        <taxon>Embryophyta</taxon>
        <taxon>Tracheophyta</taxon>
        <taxon>Spermatophyta</taxon>
        <taxon>Magnoliopsida</taxon>
        <taxon>eudicotyledons</taxon>
        <taxon>Gunneridae</taxon>
        <taxon>Pentapetalae</taxon>
        <taxon>rosids</taxon>
        <taxon>malvids</taxon>
        <taxon>Brassicales</taxon>
        <taxon>Brassicaceae</taxon>
        <taxon>Brassiceae</taxon>
        <taxon>Brassica</taxon>
    </lineage>
</organism>
<dbReference type="AlphaFoldDB" id="A0A816JY49"/>
<protein>
    <submittedName>
        <fullName evidence="1">(rape) hypothetical protein</fullName>
    </submittedName>
</protein>
<proteinExistence type="predicted"/>
<name>A0A816JY49_BRANA</name>
<dbReference type="EMBL" id="HG994366">
    <property type="protein sequence ID" value="CAF1913266.1"/>
    <property type="molecule type" value="Genomic_DNA"/>
</dbReference>
<dbReference type="InterPro" id="IPR001353">
    <property type="entry name" value="Proteasome_sua/b"/>
</dbReference>
<sequence length="165" mass="18378">MKPETFASLVSAILYEKRFGPYLCQPVIAGLGEDDKPFICTMDSIGAKTSLAAITRRITPAIVCAKRSPIEGVSEELNLIASEELDQAPARRRVRSAFVDLQLQLDHCLFKKAPVGIRTEEWYERNSKGRRFSASVGCRRPELKSKRRCVSVMVMAVLALSCLMV</sequence>
<dbReference type="Gene3D" id="3.60.20.10">
    <property type="entry name" value="Glutamine Phosphoribosylpyrophosphate, subunit 1, domain 1"/>
    <property type="match status" value="1"/>
</dbReference>
<reference evidence="1" key="1">
    <citation type="submission" date="2021-01" db="EMBL/GenBank/DDBJ databases">
        <authorList>
            <consortium name="Genoscope - CEA"/>
            <person name="William W."/>
        </authorList>
    </citation>
    <scope>NUCLEOTIDE SEQUENCE</scope>
</reference>
<dbReference type="GO" id="GO:0051603">
    <property type="term" value="P:proteolysis involved in protein catabolic process"/>
    <property type="evidence" value="ECO:0007669"/>
    <property type="project" value="InterPro"/>
</dbReference>
<dbReference type="Pfam" id="PF00227">
    <property type="entry name" value="Proteasome"/>
    <property type="match status" value="1"/>
</dbReference>
<gene>
    <name evidence="1" type="ORF">DARMORV10_C02P34570.1</name>
</gene>